<dbReference type="PROSITE" id="PS00934">
    <property type="entry name" value="GLYOXALASE_I_1"/>
    <property type="match status" value="1"/>
</dbReference>
<evidence type="ECO:0000313" key="3">
    <source>
        <dbReference type="EMBL" id="CAB5048403.1"/>
    </source>
</evidence>
<accession>A0A6J7T4T2</accession>
<name>A0A6J7T4T2_9ZZZZ</name>
<dbReference type="InterPro" id="IPR037523">
    <property type="entry name" value="VOC_core"/>
</dbReference>
<dbReference type="InterPro" id="IPR004360">
    <property type="entry name" value="Glyas_Fos-R_dOase_dom"/>
</dbReference>
<dbReference type="Gene3D" id="3.10.180.10">
    <property type="entry name" value="2,3-Dihydroxybiphenyl 1,2-Dioxygenase, domain 1"/>
    <property type="match status" value="1"/>
</dbReference>
<dbReference type="PANTHER" id="PTHR43048">
    <property type="entry name" value="METHYLMALONYL-COA EPIMERASE"/>
    <property type="match status" value="1"/>
</dbReference>
<sequence length="179" mass="20567">MKLNYIHHVGLIVKDLDRSIYFYHDIMGLKFQNEPTPWFEGPELEKGVNVPGATLRQVSLWVDKTSTLELIEYGNRPADNKKAVPNNYLGAAHVCFNVDDIHSTKKELESKGVTFYSEVNVVDSGPLAGWRWCYFSDPDGLALELIQWDYYHKEEREAASELYLKSRPALSTLEPLFKK</sequence>
<dbReference type="InterPro" id="IPR018146">
    <property type="entry name" value="Glyoxalase_1_CS"/>
</dbReference>
<dbReference type="GO" id="GO:0046491">
    <property type="term" value="P:L-methylmalonyl-CoA metabolic process"/>
    <property type="evidence" value="ECO:0007669"/>
    <property type="project" value="TreeGrafter"/>
</dbReference>
<evidence type="ECO:0000259" key="2">
    <source>
        <dbReference type="PROSITE" id="PS51819"/>
    </source>
</evidence>
<dbReference type="SUPFAM" id="SSF54593">
    <property type="entry name" value="Glyoxalase/Bleomycin resistance protein/Dihydroxybiphenyl dioxygenase"/>
    <property type="match status" value="1"/>
</dbReference>
<gene>
    <name evidence="3" type="ORF">UFOPK4284_00635</name>
</gene>
<dbReference type="GO" id="GO:0004462">
    <property type="term" value="F:lactoylglutathione lyase activity"/>
    <property type="evidence" value="ECO:0007669"/>
    <property type="project" value="InterPro"/>
</dbReference>
<dbReference type="AlphaFoldDB" id="A0A6J7T4T2"/>
<organism evidence="3">
    <name type="scientific">freshwater metagenome</name>
    <dbReference type="NCBI Taxonomy" id="449393"/>
    <lineage>
        <taxon>unclassified sequences</taxon>
        <taxon>metagenomes</taxon>
        <taxon>ecological metagenomes</taxon>
    </lineage>
</organism>
<evidence type="ECO:0000256" key="1">
    <source>
        <dbReference type="ARBA" id="ARBA00022723"/>
    </source>
</evidence>
<dbReference type="PROSITE" id="PS51819">
    <property type="entry name" value="VOC"/>
    <property type="match status" value="1"/>
</dbReference>
<dbReference type="PANTHER" id="PTHR43048:SF5">
    <property type="entry name" value="BLR5325 PROTEIN"/>
    <property type="match status" value="1"/>
</dbReference>
<feature type="domain" description="VOC" evidence="2">
    <location>
        <begin position="5"/>
        <end position="148"/>
    </location>
</feature>
<dbReference type="InterPro" id="IPR051785">
    <property type="entry name" value="MMCE/EMCE_epimerase"/>
</dbReference>
<reference evidence="3" key="1">
    <citation type="submission" date="2020-05" db="EMBL/GenBank/DDBJ databases">
        <authorList>
            <person name="Chiriac C."/>
            <person name="Salcher M."/>
            <person name="Ghai R."/>
            <person name="Kavagutti S V."/>
        </authorList>
    </citation>
    <scope>NUCLEOTIDE SEQUENCE</scope>
</reference>
<keyword evidence="1" id="KW-0479">Metal-binding</keyword>
<dbReference type="GO" id="GO:0004493">
    <property type="term" value="F:methylmalonyl-CoA epimerase activity"/>
    <property type="evidence" value="ECO:0007669"/>
    <property type="project" value="TreeGrafter"/>
</dbReference>
<dbReference type="InterPro" id="IPR029068">
    <property type="entry name" value="Glyas_Bleomycin-R_OHBP_Dase"/>
</dbReference>
<protein>
    <submittedName>
        <fullName evidence="3">Unannotated protein</fullName>
    </submittedName>
</protein>
<proteinExistence type="predicted"/>
<dbReference type="EMBL" id="CAFBQE010000033">
    <property type="protein sequence ID" value="CAB5048403.1"/>
    <property type="molecule type" value="Genomic_DNA"/>
</dbReference>
<dbReference type="GO" id="GO:0046872">
    <property type="term" value="F:metal ion binding"/>
    <property type="evidence" value="ECO:0007669"/>
    <property type="project" value="UniProtKB-KW"/>
</dbReference>
<dbReference type="Pfam" id="PF00903">
    <property type="entry name" value="Glyoxalase"/>
    <property type="match status" value="1"/>
</dbReference>